<feature type="transmembrane region" description="Helical" evidence="1">
    <location>
        <begin position="21"/>
        <end position="37"/>
    </location>
</feature>
<keyword evidence="1" id="KW-0472">Membrane</keyword>
<dbReference type="AlphaFoldDB" id="A0A1I2V314"/>
<reference evidence="3" key="1">
    <citation type="submission" date="2016-10" db="EMBL/GenBank/DDBJ databases">
        <authorList>
            <person name="Varghese N."/>
            <person name="Submissions S."/>
        </authorList>
    </citation>
    <scope>NUCLEOTIDE SEQUENCE [LARGE SCALE GENOMIC DNA]</scope>
    <source>
        <strain evidence="3">LP51</strain>
    </source>
</reference>
<dbReference type="EMBL" id="FOOT01000004">
    <property type="protein sequence ID" value="SFG83622.1"/>
    <property type="molecule type" value="Genomic_DNA"/>
</dbReference>
<dbReference type="RefSeq" id="WP_092101556.1">
    <property type="nucleotide sequence ID" value="NZ_FOOT01000004.1"/>
</dbReference>
<dbReference type="STRING" id="1436961.SAMN05421739_10419"/>
<evidence type="ECO:0000313" key="2">
    <source>
        <dbReference type="EMBL" id="SFG83622.1"/>
    </source>
</evidence>
<keyword evidence="3" id="KW-1185">Reference proteome</keyword>
<protein>
    <recommendedName>
        <fullName evidence="4">General stress protein</fullName>
    </recommendedName>
</protein>
<evidence type="ECO:0000256" key="1">
    <source>
        <dbReference type="SAM" id="Phobius"/>
    </source>
</evidence>
<feature type="transmembrane region" description="Helical" evidence="1">
    <location>
        <begin position="117"/>
        <end position="136"/>
    </location>
</feature>
<evidence type="ECO:0008006" key="4">
    <source>
        <dbReference type="Google" id="ProtNLM"/>
    </source>
</evidence>
<dbReference type="OrthoDB" id="4826010at2"/>
<keyword evidence="1" id="KW-0812">Transmembrane</keyword>
<dbReference type="Proteomes" id="UP000198724">
    <property type="component" value="Unassembled WGS sequence"/>
</dbReference>
<organism evidence="2 3">
    <name type="scientific">Pontibacter chinhatensis</name>
    <dbReference type="NCBI Taxonomy" id="1436961"/>
    <lineage>
        <taxon>Bacteria</taxon>
        <taxon>Pseudomonadati</taxon>
        <taxon>Bacteroidota</taxon>
        <taxon>Cytophagia</taxon>
        <taxon>Cytophagales</taxon>
        <taxon>Hymenobacteraceae</taxon>
        <taxon>Pontibacter</taxon>
    </lineage>
</organism>
<feature type="transmembrane region" description="Helical" evidence="1">
    <location>
        <begin position="88"/>
        <end position="105"/>
    </location>
</feature>
<accession>A0A1I2V314</accession>
<proteinExistence type="predicted"/>
<evidence type="ECO:0000313" key="3">
    <source>
        <dbReference type="Proteomes" id="UP000198724"/>
    </source>
</evidence>
<feature type="transmembrane region" description="Helical" evidence="1">
    <location>
        <begin position="43"/>
        <end position="62"/>
    </location>
</feature>
<gene>
    <name evidence="2" type="ORF">SAMN05421739_10419</name>
</gene>
<keyword evidence="1" id="KW-1133">Transmembrane helix</keyword>
<name>A0A1I2V314_9BACT</name>
<sequence>MSKKALIKRLSWYYPLEKFHALVTFPLLVVYLLYHYALADILLLIYGLLVCIVILLQGQHYWKLKLHRLSGKTFSQVKSLQFFRKSKRVNIVLIGLMPLVLLLQLSITDWRTIPDNLMIWAVCANAFAVLEHINYYHRQLMIDNEADLRYLLTNKRLKIASLKKDLEESKL</sequence>